<reference evidence="1 2" key="1">
    <citation type="submission" date="2020-12" db="EMBL/GenBank/DDBJ databases">
        <title>Complete genome sequence of Erwinia phage pEa_SNUABM_5.</title>
        <authorList>
            <person name="Kim S.G."/>
            <person name="Lee S.B."/>
            <person name="Kwon J."/>
            <person name="Park S.C."/>
        </authorList>
    </citation>
    <scope>NUCLEOTIDE SEQUENCE [LARGE SCALE GENOMIC DNA]</scope>
</reference>
<dbReference type="Proteomes" id="UP000596123">
    <property type="component" value="Segment"/>
</dbReference>
<keyword evidence="2" id="KW-1185">Reference proteome</keyword>
<protein>
    <submittedName>
        <fullName evidence="1">Zinc finger containing protein</fullName>
    </submittedName>
</protein>
<dbReference type="EMBL" id="MW366843">
    <property type="protein sequence ID" value="QQO90417.1"/>
    <property type="molecule type" value="Genomic_DNA"/>
</dbReference>
<organism evidence="1 2">
    <name type="scientific">Erwinia phage pEa_SNUABM_5</name>
    <dbReference type="NCBI Taxonomy" id="2797313"/>
    <lineage>
        <taxon>Viruses</taxon>
        <taxon>Duplodnaviria</taxon>
        <taxon>Heunggongvirae</taxon>
        <taxon>Uroviricota</taxon>
        <taxon>Caudoviricetes</taxon>
        <taxon>Rivsvirus</taxon>
        <taxon>Rivsvirus SNUABM5</taxon>
    </lineage>
</organism>
<evidence type="ECO:0000313" key="2">
    <source>
        <dbReference type="Proteomes" id="UP000596123"/>
    </source>
</evidence>
<accession>A0A7T8EQC6</accession>
<evidence type="ECO:0000313" key="1">
    <source>
        <dbReference type="EMBL" id="QQO90417.1"/>
    </source>
</evidence>
<name>A0A7T8EQC6_9CAUD</name>
<gene>
    <name evidence="1" type="ORF">pEaSNUABM5_00275</name>
</gene>
<proteinExistence type="predicted"/>
<sequence length="171" mass="19624">MNFAIIKALKAVGEEIDSLFNASPFHETSIRLTWSQQATNDDFLDEFTRIDFRVFTKQTHPNERQHKKIEDYTLGFEFRWDASVPQPDAYLRFGLYSASGMEATVLPWVPYMDFIDQSAFGVCNRLLGQVAHAPEFQAHLKTYTDAAIDSRWIADVLSAFADQRTMIESCL</sequence>